<name>A0A2L2DL43_MIMIV</name>
<protein>
    <submittedName>
        <fullName evidence="1">Uncharacterized protein</fullName>
    </submittedName>
</protein>
<organismHost>
    <name type="scientific">Acanthamoeba polyphaga</name>
    <name type="common">Amoeba</name>
    <dbReference type="NCBI Taxonomy" id="5757"/>
</organismHost>
<evidence type="ECO:0000313" key="1">
    <source>
        <dbReference type="EMBL" id="AVG46870.1"/>
    </source>
</evidence>
<dbReference type="EMBL" id="MG602508">
    <property type="protein sequence ID" value="AVG46870.1"/>
    <property type="molecule type" value="Genomic_DNA"/>
</dbReference>
<accession>A0A2L2DL43</accession>
<sequence>MGAYNHLCDMDKEMIKIIESRKNLFTPIPIRYKYIGIEYEYEHPSVRDTFRNSNLDILPKYSFSTLFDKFDTLNSMTHLIFGDQYNIKTPKKATTDADIEDLIYTETSCKKCQKSFIKERCVVNKVGITCGHCGHHCKHGKLQEITKKTKHNTSKKH</sequence>
<reference evidence="1" key="1">
    <citation type="journal article" date="2017" name="Front. Microbiol.">
        <title>Genome Characterization of the First Mimiviruses of Lineage C Isolated in Brazil.</title>
        <authorList>
            <person name="Assis F.L."/>
            <person name="Franco-Luiz A.P.M."/>
            <person name="Dos Santos R.N."/>
            <person name="Campos F.S."/>
            <person name="Dornas F.P."/>
            <person name="Borato P.V.M."/>
            <person name="Franco A.C."/>
            <person name="Abrahao J.S."/>
            <person name="Colson P."/>
            <person name="Scola B."/>
        </authorList>
    </citation>
    <scope>NUCLEOTIDE SEQUENCE [LARGE SCALE GENOMIC DNA]</scope>
</reference>
<dbReference type="Proteomes" id="UP000279644">
    <property type="component" value="Segment"/>
</dbReference>
<proteinExistence type="predicted"/>
<organism evidence="1">
    <name type="scientific">Acanthamoeba polyphaga mimivirus</name>
    <name type="common">APMV</name>
    <dbReference type="NCBI Taxonomy" id="212035"/>
    <lineage>
        <taxon>Viruses</taxon>
        <taxon>Varidnaviria</taxon>
        <taxon>Bamfordvirae</taxon>
        <taxon>Nucleocytoviricota</taxon>
        <taxon>Megaviricetes</taxon>
        <taxon>Imitervirales</taxon>
        <taxon>Mimiviridae</taxon>
        <taxon>Megamimivirinae</taxon>
        <taxon>Mimivirus</taxon>
        <taxon>Mimivirus bradfordmassiliense</taxon>
    </lineage>
</organism>